<dbReference type="EMBL" id="JAQQKW010000001">
    <property type="protein sequence ID" value="MDC7692841.1"/>
    <property type="molecule type" value="Genomic_DNA"/>
</dbReference>
<dbReference type="Proteomes" id="UP001216595">
    <property type="component" value="Unassembled WGS sequence"/>
</dbReference>
<accession>A0ABT5I9H9</accession>
<feature type="region of interest" description="Disordered" evidence="1">
    <location>
        <begin position="224"/>
        <end position="252"/>
    </location>
</feature>
<evidence type="ECO:0000313" key="2">
    <source>
        <dbReference type="EMBL" id="MDC7692841.1"/>
    </source>
</evidence>
<reference evidence="2 3" key="1">
    <citation type="submission" date="2023-01" db="EMBL/GenBank/DDBJ databases">
        <title>Novel species of the genus Asticcacaulis isolated from rivers.</title>
        <authorList>
            <person name="Lu H."/>
        </authorList>
    </citation>
    <scope>NUCLEOTIDE SEQUENCE [LARGE SCALE GENOMIC DNA]</scope>
    <source>
        <strain evidence="2 3">DXS10W</strain>
    </source>
</reference>
<comment type="caution">
    <text evidence="2">The sequence shown here is derived from an EMBL/GenBank/DDBJ whole genome shotgun (WGS) entry which is preliminary data.</text>
</comment>
<dbReference type="RefSeq" id="WP_272739626.1">
    <property type="nucleotide sequence ID" value="NZ_JAQQKW010000001.1"/>
</dbReference>
<feature type="compositionally biased region" description="Basic and acidic residues" evidence="1">
    <location>
        <begin position="225"/>
        <end position="241"/>
    </location>
</feature>
<evidence type="ECO:0000313" key="3">
    <source>
        <dbReference type="Proteomes" id="UP001216595"/>
    </source>
</evidence>
<keyword evidence="3" id="KW-1185">Reference proteome</keyword>
<proteinExistence type="predicted"/>
<name>A0ABT5I9H9_9CAUL</name>
<protein>
    <submittedName>
        <fullName evidence="2">Uncharacterized protein</fullName>
    </submittedName>
</protein>
<sequence>MPKKKAGAVFNEGDVEPKGRRRINSATGAFVRTVDLSARLETWKKHRPSELLSVAKGAPQAVIKSWSGGKSFRRVKDSLNYISRSGQLPLENEDGETIVGEDQVYALGLEWRDGGTPIPDESTLTEYHCFVFCAPKAVDPALLESAASEVIAEVFEGFQYVKALHKKETDPSPRASEYPHLHLIVKSRSLAGDRLYLGANLPVYLRQRYAQALRDRGVEMAATYRSERFPDRRPDENRDVDQTGTRGPADDSYALQTYSSLWEKLQNGTTLERLQASIVSNYIETHTGIDLEKSRQPGGSGRER</sequence>
<evidence type="ECO:0000256" key="1">
    <source>
        <dbReference type="SAM" id="MobiDB-lite"/>
    </source>
</evidence>
<gene>
    <name evidence="2" type="ORF">PQU94_00955</name>
</gene>
<organism evidence="2 3">
    <name type="scientific">Asticcacaulis currens</name>
    <dbReference type="NCBI Taxonomy" id="2984210"/>
    <lineage>
        <taxon>Bacteria</taxon>
        <taxon>Pseudomonadati</taxon>
        <taxon>Pseudomonadota</taxon>
        <taxon>Alphaproteobacteria</taxon>
        <taxon>Caulobacterales</taxon>
        <taxon>Caulobacteraceae</taxon>
        <taxon>Asticcacaulis</taxon>
    </lineage>
</organism>